<comment type="caution">
    <text evidence="1">The sequence shown here is derived from an EMBL/GenBank/DDBJ whole genome shotgun (WGS) entry which is preliminary data.</text>
</comment>
<dbReference type="EMBL" id="ML986592">
    <property type="protein sequence ID" value="KAF2267347.1"/>
    <property type="molecule type" value="Genomic_DNA"/>
</dbReference>
<dbReference type="OrthoDB" id="3794793at2759"/>
<evidence type="ECO:0000313" key="1">
    <source>
        <dbReference type="EMBL" id="KAF2267347.1"/>
    </source>
</evidence>
<evidence type="ECO:0000313" key="2">
    <source>
        <dbReference type="Proteomes" id="UP000800093"/>
    </source>
</evidence>
<protein>
    <submittedName>
        <fullName evidence="1">Uncharacterized protein</fullName>
    </submittedName>
</protein>
<proteinExistence type="predicted"/>
<feature type="non-terminal residue" evidence="1">
    <location>
        <position position="1"/>
    </location>
</feature>
<name>A0A9P4KG36_9PLEO</name>
<dbReference type="Proteomes" id="UP000800093">
    <property type="component" value="Unassembled WGS sequence"/>
</dbReference>
<reference evidence="2" key="1">
    <citation type="journal article" date="2020" name="Stud. Mycol.">
        <title>101 Dothideomycetes genomes: A test case for predicting lifestyles and emergence of pathogens.</title>
        <authorList>
            <person name="Haridas S."/>
            <person name="Albert R."/>
            <person name="Binder M."/>
            <person name="Bloem J."/>
            <person name="LaButti K."/>
            <person name="Salamov A."/>
            <person name="Andreopoulos B."/>
            <person name="Baker S."/>
            <person name="Barry K."/>
            <person name="Bills G."/>
            <person name="Bluhm B."/>
            <person name="Cannon C."/>
            <person name="Castanera R."/>
            <person name="Culley D."/>
            <person name="Daum C."/>
            <person name="Ezra D."/>
            <person name="Gonzalez J."/>
            <person name="Henrissat B."/>
            <person name="Kuo A."/>
            <person name="Liang C."/>
            <person name="Lipzen A."/>
            <person name="Lutzoni F."/>
            <person name="Magnuson J."/>
            <person name="Mondo S."/>
            <person name="Nolan M."/>
            <person name="Ohm R."/>
            <person name="Pangilinan J."/>
            <person name="Park H.-J."/>
            <person name="Ramirez L."/>
            <person name="Alfaro M."/>
            <person name="Sun H."/>
            <person name="Tritt A."/>
            <person name="Yoshinaga Y."/>
            <person name="Zwiers L.-H."/>
            <person name="Turgeon B."/>
            <person name="Goodwin S."/>
            <person name="Spatafora J."/>
            <person name="Crous P."/>
            <person name="Grigoriev I."/>
        </authorList>
    </citation>
    <scope>NUCLEOTIDE SEQUENCE [LARGE SCALE GENOMIC DNA]</scope>
    <source>
        <strain evidence="2">CBS 304.66</strain>
    </source>
</reference>
<accession>A0A9P4KG36</accession>
<keyword evidence="2" id="KW-1185">Reference proteome</keyword>
<organism evidence="1 2">
    <name type="scientific">Lojkania enalia</name>
    <dbReference type="NCBI Taxonomy" id="147567"/>
    <lineage>
        <taxon>Eukaryota</taxon>
        <taxon>Fungi</taxon>
        <taxon>Dikarya</taxon>
        <taxon>Ascomycota</taxon>
        <taxon>Pezizomycotina</taxon>
        <taxon>Dothideomycetes</taxon>
        <taxon>Pleosporomycetidae</taxon>
        <taxon>Pleosporales</taxon>
        <taxon>Pleosporales incertae sedis</taxon>
        <taxon>Lojkania</taxon>
    </lineage>
</organism>
<gene>
    <name evidence="1" type="ORF">CC78DRAFT_457444</name>
</gene>
<dbReference type="AlphaFoldDB" id="A0A9P4KG36"/>
<sequence>GCRAPGPWTGVNSHGAPFPIFYTVRDCSDGVIRVGYSIYFAHDVSYKNGWENVIVS</sequence>